<proteinExistence type="predicted"/>
<protein>
    <submittedName>
        <fullName evidence="1">Uncharacterized protein</fullName>
    </submittedName>
</protein>
<dbReference type="AlphaFoldDB" id="A0A2U0UIG5"/>
<evidence type="ECO:0000313" key="1">
    <source>
        <dbReference type="EMBL" id="PVX57450.1"/>
    </source>
</evidence>
<name>A0A2U0UIG5_9BACT</name>
<reference evidence="1 2" key="1">
    <citation type="submission" date="2018-05" db="EMBL/GenBank/DDBJ databases">
        <title>Genomic Encyclopedia of Type Strains, Phase IV (KMG-IV): sequencing the most valuable type-strain genomes for metagenomic binning, comparative biology and taxonomic classification.</title>
        <authorList>
            <person name="Goeker M."/>
        </authorList>
    </citation>
    <scope>NUCLEOTIDE SEQUENCE [LARGE SCALE GENOMIC DNA]</scope>
    <source>
        <strain evidence="1 2">DSM 100333</strain>
    </source>
</reference>
<sequence length="80" mass="9338">MVLPHAFDKMARCGLFYHGDTTRDASCRWLEGFCRAANICVEWVDRVRITVKPCQIMPRVTQKNSIFVKRDEVLVSFLNF</sequence>
<evidence type="ECO:0000313" key="2">
    <source>
        <dbReference type="Proteomes" id="UP000245870"/>
    </source>
</evidence>
<gene>
    <name evidence="1" type="ORF">C7379_10466</name>
</gene>
<keyword evidence="2" id="KW-1185">Reference proteome</keyword>
<organism evidence="1 2">
    <name type="scientific">Hallella colorans</name>
    <dbReference type="NCBI Taxonomy" id="1703337"/>
    <lineage>
        <taxon>Bacteria</taxon>
        <taxon>Pseudomonadati</taxon>
        <taxon>Bacteroidota</taxon>
        <taxon>Bacteroidia</taxon>
        <taxon>Bacteroidales</taxon>
        <taxon>Prevotellaceae</taxon>
        <taxon>Hallella</taxon>
    </lineage>
</organism>
<dbReference type="Proteomes" id="UP000245870">
    <property type="component" value="Unassembled WGS sequence"/>
</dbReference>
<accession>A0A2U0UIG5</accession>
<comment type="caution">
    <text evidence="1">The sequence shown here is derived from an EMBL/GenBank/DDBJ whole genome shotgun (WGS) entry which is preliminary data.</text>
</comment>
<dbReference type="EMBL" id="QENY01000004">
    <property type="protein sequence ID" value="PVX57450.1"/>
    <property type="molecule type" value="Genomic_DNA"/>
</dbReference>